<feature type="domain" description="Lysozyme inhibitor LprI-like N-terminal" evidence="2">
    <location>
        <begin position="22"/>
        <end position="108"/>
    </location>
</feature>
<dbReference type="EMBL" id="JAOBYN010000003">
    <property type="protein sequence ID" value="MDH1053916.1"/>
    <property type="molecule type" value="Genomic_DNA"/>
</dbReference>
<evidence type="ECO:0000256" key="1">
    <source>
        <dbReference type="SAM" id="SignalP"/>
    </source>
</evidence>
<dbReference type="Pfam" id="PF07007">
    <property type="entry name" value="LprI"/>
    <property type="match status" value="1"/>
</dbReference>
<protein>
    <submittedName>
        <fullName evidence="3">DUF1311 domain-containing protein</fullName>
    </submittedName>
</protein>
<accession>A0AA42N0G2</accession>
<feature type="signal peptide" evidence="1">
    <location>
        <begin position="1"/>
        <end position="24"/>
    </location>
</feature>
<keyword evidence="1" id="KW-0732">Signal</keyword>
<reference evidence="3" key="1">
    <citation type="submission" date="2022-09" db="EMBL/GenBank/DDBJ databases">
        <title>Intensive care unit water sources are persistently colonized with multi-drug resistant bacteria and are the site of extensive horizontal gene transfer of antibiotic resistance genes.</title>
        <authorList>
            <person name="Diorio-Toth L."/>
        </authorList>
    </citation>
    <scope>NUCLEOTIDE SEQUENCE</scope>
    <source>
        <strain evidence="3">GD03990</strain>
    </source>
</reference>
<dbReference type="InterPro" id="IPR009739">
    <property type="entry name" value="LprI-like_N"/>
</dbReference>
<sequence>MPDRQIPALASVIWLSIASSYASAESQAEYADKAYASWQQQDQLMEESYNRLLSEAEAEPNKEPAQQLKKAKEQWIEFRNLFCKSVSQTYGGQWQSVRESECRVNLANQLKATTDTYGW</sequence>
<evidence type="ECO:0000313" key="4">
    <source>
        <dbReference type="Proteomes" id="UP001158730"/>
    </source>
</evidence>
<evidence type="ECO:0000313" key="3">
    <source>
        <dbReference type="EMBL" id="MDH1053916.1"/>
    </source>
</evidence>
<comment type="caution">
    <text evidence="3">The sequence shown here is derived from an EMBL/GenBank/DDBJ whole genome shotgun (WGS) entry which is preliminary data.</text>
</comment>
<dbReference type="Gene3D" id="1.20.1270.180">
    <property type="match status" value="1"/>
</dbReference>
<dbReference type="AlphaFoldDB" id="A0AA42N0G2"/>
<gene>
    <name evidence="3" type="ORF">N5C05_03975</name>
</gene>
<dbReference type="Proteomes" id="UP001158730">
    <property type="component" value="Unassembled WGS sequence"/>
</dbReference>
<feature type="chain" id="PRO_5041346978" evidence="1">
    <location>
        <begin position="25"/>
        <end position="119"/>
    </location>
</feature>
<dbReference type="RefSeq" id="WP_280053004.1">
    <property type="nucleotide sequence ID" value="NZ_JAOBYN010000003.1"/>
</dbReference>
<evidence type="ECO:0000259" key="2">
    <source>
        <dbReference type="Pfam" id="PF07007"/>
    </source>
</evidence>
<proteinExistence type="predicted"/>
<name>A0AA42N0G2_AQUAC</name>
<organism evidence="3 4">
    <name type="scientific">Aquipseudomonas alcaligenes</name>
    <name type="common">Pseudomonas alcaligenes</name>
    <dbReference type="NCBI Taxonomy" id="43263"/>
    <lineage>
        <taxon>Bacteria</taxon>
        <taxon>Pseudomonadati</taxon>
        <taxon>Pseudomonadota</taxon>
        <taxon>Gammaproteobacteria</taxon>
        <taxon>Pseudomonadales</taxon>
        <taxon>Pseudomonadaceae</taxon>
        <taxon>Aquipseudomonas</taxon>
    </lineage>
</organism>